<feature type="region of interest" description="Disordered" evidence="1">
    <location>
        <begin position="457"/>
        <end position="501"/>
    </location>
</feature>
<dbReference type="Proteomes" id="UP001146120">
    <property type="component" value="Unassembled WGS sequence"/>
</dbReference>
<dbReference type="Pfam" id="PF14661">
    <property type="entry name" value="HAUS6_N"/>
    <property type="match status" value="1"/>
</dbReference>
<evidence type="ECO:0000256" key="1">
    <source>
        <dbReference type="SAM" id="MobiDB-lite"/>
    </source>
</evidence>
<sequence length="501" mass="56267">MVASRNGATGNGAEDAAAAARALRKEVMMAQNLHLLGYDAVEKNGREARVLGVLSPHMLDRPNERLLLSILHFLLTKLSITGEEFRFCWPIATPHDKSNFKRQVQLMLQDLEKSGDLPIGSSQASRINTGCGPRVIDLIWRLSTHVMKMEIRKDQPTSDYDVPSRGAASSSDQIVAMKARIAVETEKFKQDCIERGRIQEEWLKYAKELTRHIQEVHAMQRQVQEERVLLDSQVDRVIYTQAREGQRTTQLKNMKEAWASIDSLAQDPLFTREQAVLDSARRFHDEQPTLDGSRLKHHQNLGRDGQVDLHEVVRNAEAFLRASRHRLELARPKAGEANADQAVADARLRESNNLVASLCSLVQRMQQLLTNVRDANDLDTRAYYIKMAASVLMEDADETQSLATALASQLTLCPLTPAQPPGQADQSEKQLMESLKKAPLSELSDLAASSVRKATRKKKQQWLQGESEAEVTTGTLTDNAQPLFRRLDYDDEAEDSEAMEL</sequence>
<dbReference type="AlphaFoldDB" id="A0AAV2YVL4"/>
<name>A0AAV2YVL4_9STRA</name>
<reference evidence="3" key="1">
    <citation type="submission" date="2022-11" db="EMBL/GenBank/DDBJ databases">
        <authorList>
            <person name="Morgan W.R."/>
            <person name="Tartar A."/>
        </authorList>
    </citation>
    <scope>NUCLEOTIDE SEQUENCE</scope>
    <source>
        <strain evidence="3">ARSEF 373</strain>
    </source>
</reference>
<dbReference type="GO" id="GO:0051225">
    <property type="term" value="P:spindle assembly"/>
    <property type="evidence" value="ECO:0007669"/>
    <property type="project" value="InterPro"/>
</dbReference>
<dbReference type="InterPro" id="IPR028163">
    <property type="entry name" value="HAUS_6_N"/>
</dbReference>
<protein>
    <recommendedName>
        <fullName evidence="2">HAUS augmin-like complex subunit 6 N-terminal domain-containing protein</fullName>
    </recommendedName>
</protein>
<evidence type="ECO:0000313" key="3">
    <source>
        <dbReference type="EMBL" id="DAZ97893.1"/>
    </source>
</evidence>
<feature type="compositionally biased region" description="Acidic residues" evidence="1">
    <location>
        <begin position="489"/>
        <end position="501"/>
    </location>
</feature>
<gene>
    <name evidence="3" type="ORF">N0F65_012156</name>
</gene>
<dbReference type="PANTHER" id="PTHR16151">
    <property type="entry name" value="HAUS AUGMIN-LIKE COMPLEX SUBUNIT 6"/>
    <property type="match status" value="1"/>
</dbReference>
<comment type="caution">
    <text evidence="3">The sequence shown here is derived from an EMBL/GenBank/DDBJ whole genome shotgun (WGS) entry which is preliminary data.</text>
</comment>
<dbReference type="PANTHER" id="PTHR16151:SF2">
    <property type="entry name" value="HAUS AUGMIN-LIKE COMPLEX SUBUNIT 6"/>
    <property type="match status" value="1"/>
</dbReference>
<feature type="domain" description="HAUS augmin-like complex subunit 6 N-terminal" evidence="2">
    <location>
        <begin position="30"/>
        <end position="258"/>
    </location>
</feature>
<accession>A0AAV2YVL4</accession>
<proteinExistence type="predicted"/>
<organism evidence="3 4">
    <name type="scientific">Lagenidium giganteum</name>
    <dbReference type="NCBI Taxonomy" id="4803"/>
    <lineage>
        <taxon>Eukaryota</taxon>
        <taxon>Sar</taxon>
        <taxon>Stramenopiles</taxon>
        <taxon>Oomycota</taxon>
        <taxon>Peronosporomycetes</taxon>
        <taxon>Pythiales</taxon>
        <taxon>Pythiaceae</taxon>
    </lineage>
</organism>
<dbReference type="InterPro" id="IPR026797">
    <property type="entry name" value="HAUS_6"/>
</dbReference>
<dbReference type="GO" id="GO:0070652">
    <property type="term" value="C:HAUS complex"/>
    <property type="evidence" value="ECO:0007669"/>
    <property type="project" value="InterPro"/>
</dbReference>
<dbReference type="EMBL" id="DAKRPA010000122">
    <property type="protein sequence ID" value="DAZ97893.1"/>
    <property type="molecule type" value="Genomic_DNA"/>
</dbReference>
<keyword evidence="4" id="KW-1185">Reference proteome</keyword>
<evidence type="ECO:0000259" key="2">
    <source>
        <dbReference type="Pfam" id="PF14661"/>
    </source>
</evidence>
<dbReference type="GO" id="GO:1990498">
    <property type="term" value="C:mitotic spindle microtubule"/>
    <property type="evidence" value="ECO:0007669"/>
    <property type="project" value="TreeGrafter"/>
</dbReference>
<reference evidence="3" key="2">
    <citation type="journal article" date="2023" name="Microbiol Resour">
        <title>Decontamination and Annotation of the Draft Genome Sequence of the Oomycete Lagenidium giganteum ARSEF 373.</title>
        <authorList>
            <person name="Morgan W.R."/>
            <person name="Tartar A."/>
        </authorList>
    </citation>
    <scope>NUCLEOTIDE SEQUENCE</scope>
    <source>
        <strain evidence="3">ARSEF 373</strain>
    </source>
</reference>
<dbReference type="GO" id="GO:0008017">
    <property type="term" value="F:microtubule binding"/>
    <property type="evidence" value="ECO:0007669"/>
    <property type="project" value="TreeGrafter"/>
</dbReference>
<evidence type="ECO:0000313" key="4">
    <source>
        <dbReference type="Proteomes" id="UP001146120"/>
    </source>
</evidence>
<feature type="compositionally biased region" description="Polar residues" evidence="1">
    <location>
        <begin position="470"/>
        <end position="480"/>
    </location>
</feature>